<dbReference type="PANTHER" id="PTHR30537:SF35">
    <property type="entry name" value="TRANSCRIPTIONAL REGULATORY PROTEIN"/>
    <property type="match status" value="1"/>
</dbReference>
<evidence type="ECO:0000313" key="7">
    <source>
        <dbReference type="EMBL" id="PPB84784.1"/>
    </source>
</evidence>
<dbReference type="GO" id="GO:0043565">
    <property type="term" value="F:sequence-specific DNA binding"/>
    <property type="evidence" value="ECO:0007669"/>
    <property type="project" value="TreeGrafter"/>
</dbReference>
<evidence type="ECO:0000256" key="4">
    <source>
        <dbReference type="ARBA" id="ARBA00023163"/>
    </source>
</evidence>
<evidence type="ECO:0000313" key="8">
    <source>
        <dbReference type="Proteomes" id="UP000243096"/>
    </source>
</evidence>
<dbReference type="AlphaFoldDB" id="A0A2P5KDL3"/>
<dbReference type="InterPro" id="IPR005119">
    <property type="entry name" value="LysR_subst-bd"/>
</dbReference>
<reference evidence="7 8" key="1">
    <citation type="submission" date="2018-01" db="EMBL/GenBank/DDBJ databases">
        <title>Genomic Encyclopedia of Type Strains, Phase III (KMG-III): the genomes of soil and plant-associated and newly described type strains.</title>
        <authorList>
            <person name="Whitman W."/>
        </authorList>
    </citation>
    <scope>NUCLEOTIDE SEQUENCE [LARGE SCALE GENOMIC DNA]</scope>
    <source>
        <strain evidence="7 8">HKI456</strain>
    </source>
</reference>
<protein>
    <submittedName>
        <fullName evidence="7">LysR family transcriptional regulator</fullName>
    </submittedName>
</protein>
<keyword evidence="8" id="KW-1185">Reference proteome</keyword>
<dbReference type="InterPro" id="IPR058163">
    <property type="entry name" value="LysR-type_TF_proteobact-type"/>
</dbReference>
<keyword evidence="2" id="KW-0805">Transcription regulation</keyword>
<dbReference type="InterPro" id="IPR036388">
    <property type="entry name" value="WH-like_DNA-bd_sf"/>
</dbReference>
<dbReference type="Pfam" id="PF00126">
    <property type="entry name" value="HTH_1"/>
    <property type="match status" value="1"/>
</dbReference>
<sequence>MHAVLIASQRGTQRTLACRPKSAHYFLARTNKAPATAQAHEIMDTLVSMKVFRHVVEAGSFAAAAERMHLSPAMASKHVMHLETHLGARLLNRTTRRISLTEAGRGYYERCVQALTELEEAEQAVSEASVVPKGTLRINALSTFGNRYLMPVIAEYTRQHPGVQVDITMSDRVVDLVEEGYDLAIRGSRSSKLRTSSLIARQIARAYFVICASPEYLRRHGVPQVPEDLRAHNCLRLAANDAHTREWPLGNAENGGGGVATRGNIVADDIEALRAAALAGAGIAYLGTDCVHDDLENGTLVPLLLEHVGPRELPIFAVYPSRRHLSAKVRSFVDFIAERFAGDAYWPTREHVTMLAARGAATCQQAGGNTTSHATTQASRGRLGTRP</sequence>
<dbReference type="Proteomes" id="UP000243096">
    <property type="component" value="Unassembled WGS sequence"/>
</dbReference>
<evidence type="ECO:0000256" key="5">
    <source>
        <dbReference type="SAM" id="MobiDB-lite"/>
    </source>
</evidence>
<dbReference type="PROSITE" id="PS50931">
    <property type="entry name" value="HTH_LYSR"/>
    <property type="match status" value="1"/>
</dbReference>
<dbReference type="InterPro" id="IPR000847">
    <property type="entry name" value="LysR_HTH_N"/>
</dbReference>
<dbReference type="SUPFAM" id="SSF46785">
    <property type="entry name" value="Winged helix' DNA-binding domain"/>
    <property type="match status" value="1"/>
</dbReference>
<dbReference type="GO" id="GO:0006351">
    <property type="term" value="P:DNA-templated transcription"/>
    <property type="evidence" value="ECO:0007669"/>
    <property type="project" value="TreeGrafter"/>
</dbReference>
<dbReference type="FunFam" id="3.40.190.290:FF:000001">
    <property type="entry name" value="Transcriptional regulator, LysR family"/>
    <property type="match status" value="1"/>
</dbReference>
<keyword evidence="4" id="KW-0804">Transcription</keyword>
<comment type="caution">
    <text evidence="7">The sequence shown here is derived from an EMBL/GenBank/DDBJ whole genome shotgun (WGS) entry which is preliminary data.</text>
</comment>
<evidence type="ECO:0000256" key="2">
    <source>
        <dbReference type="ARBA" id="ARBA00023015"/>
    </source>
</evidence>
<dbReference type="SUPFAM" id="SSF53850">
    <property type="entry name" value="Periplasmic binding protein-like II"/>
    <property type="match status" value="1"/>
</dbReference>
<evidence type="ECO:0000256" key="3">
    <source>
        <dbReference type="ARBA" id="ARBA00023125"/>
    </source>
</evidence>
<comment type="similarity">
    <text evidence="1">Belongs to the LysR transcriptional regulatory family.</text>
</comment>
<feature type="domain" description="HTH lysR-type" evidence="6">
    <location>
        <begin position="44"/>
        <end position="101"/>
    </location>
</feature>
<dbReference type="GO" id="GO:0003700">
    <property type="term" value="F:DNA-binding transcription factor activity"/>
    <property type="evidence" value="ECO:0007669"/>
    <property type="project" value="InterPro"/>
</dbReference>
<dbReference type="EMBL" id="PRDW01000002">
    <property type="protein sequence ID" value="PPB84784.1"/>
    <property type="molecule type" value="Genomic_DNA"/>
</dbReference>
<accession>A0A2P5KDL3</accession>
<name>A0A2P5KDL3_9BURK</name>
<dbReference type="Pfam" id="PF03466">
    <property type="entry name" value="LysR_substrate"/>
    <property type="match status" value="1"/>
</dbReference>
<feature type="compositionally biased region" description="Polar residues" evidence="5">
    <location>
        <begin position="365"/>
        <end position="379"/>
    </location>
</feature>
<dbReference type="InterPro" id="IPR036390">
    <property type="entry name" value="WH_DNA-bd_sf"/>
</dbReference>
<gene>
    <name evidence="7" type="ORF">B0O95_102185</name>
</gene>
<dbReference type="FunFam" id="1.10.10.10:FF:000001">
    <property type="entry name" value="LysR family transcriptional regulator"/>
    <property type="match status" value="1"/>
</dbReference>
<organism evidence="7 8">
    <name type="scientific">Mycetohabitans endofungorum</name>
    <dbReference type="NCBI Taxonomy" id="417203"/>
    <lineage>
        <taxon>Bacteria</taxon>
        <taxon>Pseudomonadati</taxon>
        <taxon>Pseudomonadota</taxon>
        <taxon>Betaproteobacteria</taxon>
        <taxon>Burkholderiales</taxon>
        <taxon>Burkholderiaceae</taxon>
        <taxon>Mycetohabitans</taxon>
    </lineage>
</organism>
<dbReference type="Gene3D" id="3.40.190.290">
    <property type="match status" value="1"/>
</dbReference>
<keyword evidence="3" id="KW-0238">DNA-binding</keyword>
<proteinExistence type="inferred from homology"/>
<evidence type="ECO:0000256" key="1">
    <source>
        <dbReference type="ARBA" id="ARBA00009437"/>
    </source>
</evidence>
<evidence type="ECO:0000259" key="6">
    <source>
        <dbReference type="PROSITE" id="PS50931"/>
    </source>
</evidence>
<feature type="region of interest" description="Disordered" evidence="5">
    <location>
        <begin position="365"/>
        <end position="387"/>
    </location>
</feature>
<dbReference type="CDD" id="cd08422">
    <property type="entry name" value="PBP2_CrgA_like"/>
    <property type="match status" value="1"/>
</dbReference>
<dbReference type="PANTHER" id="PTHR30537">
    <property type="entry name" value="HTH-TYPE TRANSCRIPTIONAL REGULATOR"/>
    <property type="match status" value="1"/>
</dbReference>
<dbReference type="Gene3D" id="1.10.10.10">
    <property type="entry name" value="Winged helix-like DNA-binding domain superfamily/Winged helix DNA-binding domain"/>
    <property type="match status" value="1"/>
</dbReference>